<evidence type="ECO:0000256" key="4">
    <source>
        <dbReference type="ARBA" id="ARBA00047684"/>
    </source>
</evidence>
<dbReference type="InterPro" id="IPR047233">
    <property type="entry name" value="UAH_cupin"/>
</dbReference>
<dbReference type="PANTHER" id="PTHR21221">
    <property type="entry name" value="UREIDOGLYCOLATE HYDROLASE"/>
    <property type="match status" value="1"/>
</dbReference>
<dbReference type="InterPro" id="IPR024060">
    <property type="entry name" value="Ureidoglycolate_lyase_dom_sf"/>
</dbReference>
<dbReference type="Proteomes" id="UP000637002">
    <property type="component" value="Unassembled WGS sequence"/>
</dbReference>
<dbReference type="PANTHER" id="PTHR21221:SF1">
    <property type="entry name" value="UREIDOGLYCOLATE LYASE"/>
    <property type="match status" value="1"/>
</dbReference>
<evidence type="ECO:0000256" key="2">
    <source>
        <dbReference type="ARBA" id="ARBA00022631"/>
    </source>
</evidence>
<organism evidence="5 6">
    <name type="scientific">Chelatococcus reniformis</name>
    <dbReference type="NCBI Taxonomy" id="1494448"/>
    <lineage>
        <taxon>Bacteria</taxon>
        <taxon>Pseudomonadati</taxon>
        <taxon>Pseudomonadota</taxon>
        <taxon>Alphaproteobacteria</taxon>
        <taxon>Hyphomicrobiales</taxon>
        <taxon>Chelatococcaceae</taxon>
        <taxon>Chelatococcus</taxon>
    </lineage>
</organism>
<dbReference type="AlphaFoldDB" id="A0A916UB09"/>
<dbReference type="RefSeq" id="WP_188609517.1">
    <property type="nucleotide sequence ID" value="NZ_BMGG01000004.1"/>
</dbReference>
<keyword evidence="3 5" id="KW-0456">Lyase</keyword>
<dbReference type="GO" id="GO:0006144">
    <property type="term" value="P:purine nucleobase metabolic process"/>
    <property type="evidence" value="ECO:0007669"/>
    <property type="project" value="UniProtKB-KW"/>
</dbReference>
<comment type="caution">
    <text evidence="5">The sequence shown here is derived from an EMBL/GenBank/DDBJ whole genome shotgun (WGS) entry which is preliminary data.</text>
</comment>
<dbReference type="GO" id="GO:0004848">
    <property type="term" value="F:ureidoglycolate hydrolase activity"/>
    <property type="evidence" value="ECO:0007669"/>
    <property type="project" value="InterPro"/>
</dbReference>
<reference evidence="5" key="2">
    <citation type="submission" date="2020-09" db="EMBL/GenBank/DDBJ databases">
        <authorList>
            <person name="Sun Q."/>
            <person name="Zhou Y."/>
        </authorList>
    </citation>
    <scope>NUCLEOTIDE SEQUENCE</scope>
    <source>
        <strain evidence="5">CGMCC 1.12919</strain>
    </source>
</reference>
<dbReference type="GO" id="GO:0000256">
    <property type="term" value="P:allantoin catabolic process"/>
    <property type="evidence" value="ECO:0007669"/>
    <property type="project" value="InterPro"/>
</dbReference>
<dbReference type="EMBL" id="BMGG01000004">
    <property type="protein sequence ID" value="GGC65622.1"/>
    <property type="molecule type" value="Genomic_DNA"/>
</dbReference>
<protein>
    <submittedName>
        <fullName evidence="5">Ureidoglycolate lyase</fullName>
    </submittedName>
</protein>
<evidence type="ECO:0000313" key="6">
    <source>
        <dbReference type="Proteomes" id="UP000637002"/>
    </source>
</evidence>
<accession>A0A916UB09</accession>
<evidence type="ECO:0000256" key="1">
    <source>
        <dbReference type="ARBA" id="ARBA00011738"/>
    </source>
</evidence>
<evidence type="ECO:0000256" key="3">
    <source>
        <dbReference type="ARBA" id="ARBA00023239"/>
    </source>
</evidence>
<dbReference type="InterPro" id="IPR011051">
    <property type="entry name" value="RmlC_Cupin_sf"/>
</dbReference>
<evidence type="ECO:0000313" key="5">
    <source>
        <dbReference type="EMBL" id="GGC65622.1"/>
    </source>
</evidence>
<gene>
    <name evidence="5" type="primary">allA</name>
    <name evidence="5" type="ORF">GCM10010994_25280</name>
</gene>
<dbReference type="Gene3D" id="2.60.120.480">
    <property type="entry name" value="Ureidoglycolate hydrolase"/>
    <property type="match status" value="1"/>
</dbReference>
<dbReference type="InterPro" id="IPR007247">
    <property type="entry name" value="Ureidogly_lyase"/>
</dbReference>
<dbReference type="CDD" id="cd20298">
    <property type="entry name" value="cupin_UAH"/>
    <property type="match status" value="1"/>
</dbReference>
<comment type="catalytic activity">
    <reaction evidence="4">
        <text>(S)-ureidoglycolate = urea + glyoxylate</text>
        <dbReference type="Rhea" id="RHEA:11304"/>
        <dbReference type="ChEBI" id="CHEBI:16199"/>
        <dbReference type="ChEBI" id="CHEBI:36655"/>
        <dbReference type="ChEBI" id="CHEBI:57296"/>
        <dbReference type="EC" id="4.3.2.3"/>
    </reaction>
</comment>
<dbReference type="GO" id="GO:0050385">
    <property type="term" value="F:ureidoglycolate lyase activity"/>
    <property type="evidence" value="ECO:0007669"/>
    <property type="project" value="UniProtKB-EC"/>
</dbReference>
<proteinExistence type="predicted"/>
<keyword evidence="2" id="KW-0659">Purine metabolism</keyword>
<comment type="subunit">
    <text evidence="1">Homodimer.</text>
</comment>
<name>A0A916UB09_9HYPH</name>
<sequence length="156" mass="16421">MAPAAIALGRLTAEAFAPFGEVIAADTTGAPSSFDLADHDVAAQPSLFRISVVAQPGPLVVDRLERHPATVQMLMPLRCDGWLVAAAPDDAVGRPDLERLAAFSATGGVGILLRPGVWHAPLRVIGRDGSFLVFMWRDGTSPDVEYADIAQPIPLG</sequence>
<reference evidence="5" key="1">
    <citation type="journal article" date="2014" name="Int. J. Syst. Evol. Microbiol.">
        <title>Complete genome sequence of Corynebacterium casei LMG S-19264T (=DSM 44701T), isolated from a smear-ripened cheese.</title>
        <authorList>
            <consortium name="US DOE Joint Genome Institute (JGI-PGF)"/>
            <person name="Walter F."/>
            <person name="Albersmeier A."/>
            <person name="Kalinowski J."/>
            <person name="Ruckert C."/>
        </authorList>
    </citation>
    <scope>NUCLEOTIDE SEQUENCE</scope>
    <source>
        <strain evidence="5">CGMCC 1.12919</strain>
    </source>
</reference>
<dbReference type="Pfam" id="PF04115">
    <property type="entry name" value="Ureidogly_lyase"/>
    <property type="match status" value="1"/>
</dbReference>
<dbReference type="SUPFAM" id="SSF51182">
    <property type="entry name" value="RmlC-like cupins"/>
    <property type="match status" value="1"/>
</dbReference>
<keyword evidence="6" id="KW-1185">Reference proteome</keyword>